<accession>A0ABR0A087</accession>
<evidence type="ECO:0000313" key="1">
    <source>
        <dbReference type="EMBL" id="KAK4018572.1"/>
    </source>
</evidence>
<dbReference type="EMBL" id="JAOYFB010000036">
    <property type="protein sequence ID" value="KAK4018572.1"/>
    <property type="molecule type" value="Genomic_DNA"/>
</dbReference>
<name>A0ABR0A087_9CRUS</name>
<protein>
    <submittedName>
        <fullName evidence="1">Uncharacterized protein</fullName>
    </submittedName>
</protein>
<sequence length="108" mass="12658">MPDEEMMQSMVMWLRPHSSSVSNTPKIVNYMEETFVYRKSSKTKTSFSVPVTFLKNIPVTLTLSRVSWILNGSIRQQNRCPKQKIFIKIFIFFGKIGQKEGRIYSEMQ</sequence>
<organism evidence="1 2">
    <name type="scientific">Daphnia magna</name>
    <dbReference type="NCBI Taxonomy" id="35525"/>
    <lineage>
        <taxon>Eukaryota</taxon>
        <taxon>Metazoa</taxon>
        <taxon>Ecdysozoa</taxon>
        <taxon>Arthropoda</taxon>
        <taxon>Crustacea</taxon>
        <taxon>Branchiopoda</taxon>
        <taxon>Diplostraca</taxon>
        <taxon>Cladocera</taxon>
        <taxon>Anomopoda</taxon>
        <taxon>Daphniidae</taxon>
        <taxon>Daphnia</taxon>
    </lineage>
</organism>
<evidence type="ECO:0000313" key="2">
    <source>
        <dbReference type="Proteomes" id="UP001234178"/>
    </source>
</evidence>
<reference evidence="1 2" key="1">
    <citation type="journal article" date="2023" name="Nucleic Acids Res.">
        <title>The hologenome of Daphnia magna reveals possible DNA methylation and microbiome-mediated evolution of the host genome.</title>
        <authorList>
            <person name="Chaturvedi A."/>
            <person name="Li X."/>
            <person name="Dhandapani V."/>
            <person name="Marshall H."/>
            <person name="Kissane S."/>
            <person name="Cuenca-Cambronero M."/>
            <person name="Asole G."/>
            <person name="Calvet F."/>
            <person name="Ruiz-Romero M."/>
            <person name="Marangio P."/>
            <person name="Guigo R."/>
            <person name="Rago D."/>
            <person name="Mirbahai L."/>
            <person name="Eastwood N."/>
            <person name="Colbourne J.K."/>
            <person name="Zhou J."/>
            <person name="Mallon E."/>
            <person name="Orsini L."/>
        </authorList>
    </citation>
    <scope>NUCLEOTIDE SEQUENCE [LARGE SCALE GENOMIC DNA]</scope>
    <source>
        <strain evidence="1">LRV0_1</strain>
    </source>
</reference>
<keyword evidence="2" id="KW-1185">Reference proteome</keyword>
<proteinExistence type="predicted"/>
<gene>
    <name evidence="1" type="ORF">OUZ56_000620</name>
</gene>
<comment type="caution">
    <text evidence="1">The sequence shown here is derived from an EMBL/GenBank/DDBJ whole genome shotgun (WGS) entry which is preliminary data.</text>
</comment>
<dbReference type="Proteomes" id="UP001234178">
    <property type="component" value="Unassembled WGS sequence"/>
</dbReference>